<evidence type="ECO:0000256" key="7">
    <source>
        <dbReference type="SAM" id="Phobius"/>
    </source>
</evidence>
<name>A0A1I5QDB7_9RHOB</name>
<gene>
    <name evidence="8" type="ORF">SAMN04488047_106185</name>
</gene>
<dbReference type="OrthoDB" id="9799225at2"/>
<dbReference type="AlphaFoldDB" id="A0A1I5QDB7"/>
<evidence type="ECO:0000256" key="3">
    <source>
        <dbReference type="ARBA" id="ARBA00022692"/>
    </source>
</evidence>
<feature type="transmembrane region" description="Helical" evidence="7">
    <location>
        <begin position="220"/>
        <end position="242"/>
    </location>
</feature>
<feature type="transmembrane region" description="Helical" evidence="7">
    <location>
        <begin position="287"/>
        <end position="305"/>
    </location>
</feature>
<protein>
    <submittedName>
        <fullName evidence="8">Predicted PurR-regulated permease PerM</fullName>
    </submittedName>
</protein>
<organism evidence="8 9">
    <name type="scientific">Tranquillimonas alkanivorans</name>
    <dbReference type="NCBI Taxonomy" id="441119"/>
    <lineage>
        <taxon>Bacteria</taxon>
        <taxon>Pseudomonadati</taxon>
        <taxon>Pseudomonadota</taxon>
        <taxon>Alphaproteobacteria</taxon>
        <taxon>Rhodobacterales</taxon>
        <taxon>Roseobacteraceae</taxon>
        <taxon>Tranquillimonas</taxon>
    </lineage>
</organism>
<sequence length="389" mass="41727">MSERNENGVANRDAGTAQAKHLNEVRWLLRALVFLGTFTAIYFAQSVLMPVVLGLLVALTLSPPVRWLARRGVPRTVSAVLLVSGLVLGALAVAYSMSGPASTIISEAPSIGPRLERKMQTLMKPVEQMREASEQVQEATDEDDPTVQEVQVEGGSFATAAMRRVAGGGMSVIMALILSMFLLAGSDAIQLRIVNSLGSLHEKKKALGIVRGIERQISRYLGAITLINAGLGVCIGTALYFLGMPYAWLWGVAAFLLNFLPILGAMIGVLCSGVVAVLLFDTLGRALLVPAVYFLLTFLEGQFLTPMLVGRRLKINVVAVFLTVLFWGWLWGIPGALMAVPFLVLLKVICDHVPRLAVLRSFLSDETPGQPADLATTQATDARTGESGA</sequence>
<feature type="transmembrane region" description="Helical" evidence="7">
    <location>
        <begin position="248"/>
        <end position="280"/>
    </location>
</feature>
<evidence type="ECO:0000256" key="4">
    <source>
        <dbReference type="ARBA" id="ARBA00022989"/>
    </source>
</evidence>
<dbReference type="STRING" id="441119.SAMN04488047_106185"/>
<evidence type="ECO:0000256" key="5">
    <source>
        <dbReference type="ARBA" id="ARBA00023136"/>
    </source>
</evidence>
<feature type="transmembrane region" description="Helical" evidence="7">
    <location>
        <begin position="27"/>
        <end position="45"/>
    </location>
</feature>
<comment type="similarity">
    <text evidence="2">Belongs to the autoinducer-2 exporter (AI-2E) (TC 2.A.86) family.</text>
</comment>
<keyword evidence="9" id="KW-1185">Reference proteome</keyword>
<feature type="transmembrane region" description="Helical" evidence="7">
    <location>
        <begin position="76"/>
        <end position="97"/>
    </location>
</feature>
<dbReference type="Pfam" id="PF01594">
    <property type="entry name" value="AI-2E_transport"/>
    <property type="match status" value="1"/>
</dbReference>
<reference evidence="8 9" key="1">
    <citation type="submission" date="2016-10" db="EMBL/GenBank/DDBJ databases">
        <authorList>
            <person name="de Groot N.N."/>
        </authorList>
    </citation>
    <scope>NUCLEOTIDE SEQUENCE [LARGE SCALE GENOMIC DNA]</scope>
    <source>
        <strain evidence="8 9">DSM 19547</strain>
    </source>
</reference>
<dbReference type="InterPro" id="IPR002549">
    <property type="entry name" value="AI-2E-like"/>
</dbReference>
<feature type="transmembrane region" description="Helical" evidence="7">
    <location>
        <begin position="51"/>
        <end position="69"/>
    </location>
</feature>
<keyword evidence="5 7" id="KW-0472">Membrane</keyword>
<dbReference type="RefSeq" id="WP_093421086.1">
    <property type="nucleotide sequence ID" value="NZ_FOXA01000006.1"/>
</dbReference>
<dbReference type="PANTHER" id="PTHR21716:SF16">
    <property type="entry name" value="BLL1467 PROTEIN"/>
    <property type="match status" value="1"/>
</dbReference>
<evidence type="ECO:0000313" key="9">
    <source>
        <dbReference type="Proteomes" id="UP000199356"/>
    </source>
</evidence>
<evidence type="ECO:0000313" key="8">
    <source>
        <dbReference type="EMBL" id="SFP44233.1"/>
    </source>
</evidence>
<accession>A0A1I5QDB7</accession>
<keyword evidence="4 7" id="KW-1133">Transmembrane helix</keyword>
<keyword evidence="3 7" id="KW-0812">Transmembrane</keyword>
<dbReference type="GO" id="GO:0016020">
    <property type="term" value="C:membrane"/>
    <property type="evidence" value="ECO:0007669"/>
    <property type="project" value="UniProtKB-SubCell"/>
</dbReference>
<evidence type="ECO:0000256" key="6">
    <source>
        <dbReference type="SAM" id="MobiDB-lite"/>
    </source>
</evidence>
<dbReference type="Proteomes" id="UP000199356">
    <property type="component" value="Unassembled WGS sequence"/>
</dbReference>
<dbReference type="GO" id="GO:0055085">
    <property type="term" value="P:transmembrane transport"/>
    <property type="evidence" value="ECO:0007669"/>
    <property type="project" value="TreeGrafter"/>
</dbReference>
<dbReference type="EMBL" id="FOXA01000006">
    <property type="protein sequence ID" value="SFP44233.1"/>
    <property type="molecule type" value="Genomic_DNA"/>
</dbReference>
<feature type="transmembrane region" description="Helical" evidence="7">
    <location>
        <begin position="165"/>
        <end position="184"/>
    </location>
</feature>
<proteinExistence type="inferred from homology"/>
<evidence type="ECO:0000256" key="1">
    <source>
        <dbReference type="ARBA" id="ARBA00004141"/>
    </source>
</evidence>
<feature type="region of interest" description="Disordered" evidence="6">
    <location>
        <begin position="370"/>
        <end position="389"/>
    </location>
</feature>
<feature type="transmembrane region" description="Helical" evidence="7">
    <location>
        <begin position="317"/>
        <end position="346"/>
    </location>
</feature>
<evidence type="ECO:0000256" key="2">
    <source>
        <dbReference type="ARBA" id="ARBA00009773"/>
    </source>
</evidence>
<comment type="subcellular location">
    <subcellularLocation>
        <location evidence="1">Membrane</location>
        <topology evidence="1">Multi-pass membrane protein</topology>
    </subcellularLocation>
</comment>
<dbReference type="PANTHER" id="PTHR21716">
    <property type="entry name" value="TRANSMEMBRANE PROTEIN"/>
    <property type="match status" value="1"/>
</dbReference>